<evidence type="ECO:0000256" key="4">
    <source>
        <dbReference type="ARBA" id="ARBA00010662"/>
    </source>
</evidence>
<dbReference type="InterPro" id="IPR039104">
    <property type="entry name" value="6PGL"/>
</dbReference>
<comment type="similarity">
    <text evidence="4 7">Belongs to the glucosamine/galactosamine-6-phosphate isomerase family. 6-phosphogluconolactonase subfamily.</text>
</comment>
<dbReference type="GO" id="GO:0006098">
    <property type="term" value="P:pentose-phosphate shunt"/>
    <property type="evidence" value="ECO:0007669"/>
    <property type="project" value="UniProtKB-UniPathway"/>
</dbReference>
<reference evidence="10" key="1">
    <citation type="submission" date="2016-10" db="EMBL/GenBank/DDBJ databases">
        <authorList>
            <person name="Varghese N."/>
            <person name="Submissions S."/>
        </authorList>
    </citation>
    <scope>NUCLEOTIDE SEQUENCE [LARGE SCALE GENOMIC DNA]</scope>
    <source>
        <strain evidence="10">CGMCC 1.9127</strain>
    </source>
</reference>
<dbReference type="RefSeq" id="WP_085284728.1">
    <property type="nucleotide sequence ID" value="NZ_FOBI01000006.1"/>
</dbReference>
<evidence type="ECO:0000256" key="1">
    <source>
        <dbReference type="ARBA" id="ARBA00000832"/>
    </source>
</evidence>
<proteinExistence type="inferred from homology"/>
<comment type="catalytic activity">
    <reaction evidence="1 7">
        <text>6-phospho-D-glucono-1,5-lactone + H2O = 6-phospho-D-gluconate + H(+)</text>
        <dbReference type="Rhea" id="RHEA:12556"/>
        <dbReference type="ChEBI" id="CHEBI:15377"/>
        <dbReference type="ChEBI" id="CHEBI:15378"/>
        <dbReference type="ChEBI" id="CHEBI:57955"/>
        <dbReference type="ChEBI" id="CHEBI:58759"/>
        <dbReference type="EC" id="3.1.1.31"/>
    </reaction>
</comment>
<dbReference type="EMBL" id="FOBI01000006">
    <property type="protein sequence ID" value="SEL11591.1"/>
    <property type="molecule type" value="Genomic_DNA"/>
</dbReference>
<feature type="domain" description="Glucosamine/galactosamine-6-phosphate isomerase" evidence="8">
    <location>
        <begin position="13"/>
        <end position="218"/>
    </location>
</feature>
<dbReference type="GO" id="GO:0005975">
    <property type="term" value="P:carbohydrate metabolic process"/>
    <property type="evidence" value="ECO:0007669"/>
    <property type="project" value="UniProtKB-UniRule"/>
</dbReference>
<comment type="pathway">
    <text evidence="3 7">Carbohydrate degradation; pentose phosphate pathway; D-ribulose 5-phosphate from D-glucose 6-phosphate (oxidative stage): step 2/3.</text>
</comment>
<dbReference type="Pfam" id="PF01182">
    <property type="entry name" value="Glucosamine_iso"/>
    <property type="match status" value="1"/>
</dbReference>
<keyword evidence="10" id="KW-1185">Reference proteome</keyword>
<evidence type="ECO:0000256" key="5">
    <source>
        <dbReference type="ARBA" id="ARBA00013198"/>
    </source>
</evidence>
<dbReference type="PANTHER" id="PTHR11054">
    <property type="entry name" value="6-PHOSPHOGLUCONOLACTONASE"/>
    <property type="match status" value="1"/>
</dbReference>
<dbReference type="NCBIfam" id="TIGR01198">
    <property type="entry name" value="pgl"/>
    <property type="match status" value="1"/>
</dbReference>
<gene>
    <name evidence="7" type="primary">pgl</name>
    <name evidence="9" type="ORF">SAMN05216262_10639</name>
</gene>
<sequence length="230" mass="24899">MYQINEFQQRHILDAALADRVANLLLAAVAEKGKASIAVSGGSTPKGFFQALAKKKLPWHAITVTLADERWVNIDSSASNTQLVYENLLQDEAAGATFFHLKQGKTCCEQTLSTLNLAAERTLLPLDVVILGMGEDGHTASLFPCSDEIDQCLALDSPALIKVEPKTAPHQRISFSFAALAASANVFLHISGEAKKQVLATAIAGEDSREMPIRAFLHAPNVNTQIYWAE</sequence>
<name>A0A1H7MKF3_9GAMM</name>
<dbReference type="InterPro" id="IPR005900">
    <property type="entry name" value="6-phosphogluconolactonase_DevB"/>
</dbReference>
<evidence type="ECO:0000256" key="3">
    <source>
        <dbReference type="ARBA" id="ARBA00004961"/>
    </source>
</evidence>
<comment type="function">
    <text evidence="2 7">Hydrolysis of 6-phosphogluconolactone to 6-phosphogluconate.</text>
</comment>
<evidence type="ECO:0000256" key="2">
    <source>
        <dbReference type="ARBA" id="ARBA00002681"/>
    </source>
</evidence>
<evidence type="ECO:0000259" key="8">
    <source>
        <dbReference type="Pfam" id="PF01182"/>
    </source>
</evidence>
<evidence type="ECO:0000313" key="9">
    <source>
        <dbReference type="EMBL" id="SEL11591.1"/>
    </source>
</evidence>
<evidence type="ECO:0000256" key="7">
    <source>
        <dbReference type="RuleBase" id="RU365095"/>
    </source>
</evidence>
<dbReference type="OrthoDB" id="9810967at2"/>
<dbReference type="GO" id="GO:0017057">
    <property type="term" value="F:6-phosphogluconolactonase activity"/>
    <property type="evidence" value="ECO:0007669"/>
    <property type="project" value="UniProtKB-UniRule"/>
</dbReference>
<evidence type="ECO:0000256" key="6">
    <source>
        <dbReference type="ARBA" id="ARBA00020337"/>
    </source>
</evidence>
<dbReference type="Gene3D" id="3.40.50.1360">
    <property type="match status" value="1"/>
</dbReference>
<dbReference type="PANTHER" id="PTHR11054:SF0">
    <property type="entry name" value="6-PHOSPHOGLUCONOLACTONASE"/>
    <property type="match status" value="1"/>
</dbReference>
<organism evidence="9 10">
    <name type="scientific">Colwellia chukchiensis</name>
    <dbReference type="NCBI Taxonomy" id="641665"/>
    <lineage>
        <taxon>Bacteria</taxon>
        <taxon>Pseudomonadati</taxon>
        <taxon>Pseudomonadota</taxon>
        <taxon>Gammaproteobacteria</taxon>
        <taxon>Alteromonadales</taxon>
        <taxon>Colwelliaceae</taxon>
        <taxon>Colwellia</taxon>
    </lineage>
</organism>
<dbReference type="EC" id="3.1.1.31" evidence="5 7"/>
<dbReference type="InterPro" id="IPR037171">
    <property type="entry name" value="NagB/RpiA_transferase-like"/>
</dbReference>
<accession>A0A1H7MKF3</accession>
<dbReference type="InterPro" id="IPR006148">
    <property type="entry name" value="Glc/Gal-6P_isomerase"/>
</dbReference>
<keyword evidence="7" id="KW-0378">Hydrolase</keyword>
<dbReference type="STRING" id="641665.GCA_002104455_03215"/>
<evidence type="ECO:0000313" key="10">
    <source>
        <dbReference type="Proteomes" id="UP000199297"/>
    </source>
</evidence>
<dbReference type="Proteomes" id="UP000199297">
    <property type="component" value="Unassembled WGS sequence"/>
</dbReference>
<dbReference type="AlphaFoldDB" id="A0A1H7MKF3"/>
<dbReference type="SUPFAM" id="SSF100950">
    <property type="entry name" value="NagB/RpiA/CoA transferase-like"/>
    <property type="match status" value="1"/>
</dbReference>
<dbReference type="UniPathway" id="UPA00115">
    <property type="reaction ID" value="UER00409"/>
</dbReference>
<dbReference type="CDD" id="cd01400">
    <property type="entry name" value="6PGL"/>
    <property type="match status" value="1"/>
</dbReference>
<protein>
    <recommendedName>
        <fullName evidence="6 7">6-phosphogluconolactonase</fullName>
        <shortName evidence="7">6PGL</shortName>
        <ecNumber evidence="5 7">3.1.1.31</ecNumber>
    </recommendedName>
</protein>